<organism evidence="1 2">
    <name type="scientific">Paenibacillus chartarius</name>
    <dbReference type="NCBI Taxonomy" id="747481"/>
    <lineage>
        <taxon>Bacteria</taxon>
        <taxon>Bacillati</taxon>
        <taxon>Bacillota</taxon>
        <taxon>Bacilli</taxon>
        <taxon>Bacillales</taxon>
        <taxon>Paenibacillaceae</taxon>
        <taxon>Paenibacillus</taxon>
    </lineage>
</organism>
<reference evidence="1 2" key="1">
    <citation type="submission" date="2024-09" db="EMBL/GenBank/DDBJ databases">
        <authorList>
            <person name="Sun Q."/>
            <person name="Mori K."/>
        </authorList>
    </citation>
    <scope>NUCLEOTIDE SEQUENCE [LARGE SCALE GENOMIC DNA]</scope>
    <source>
        <strain evidence="1 2">CCM 7759</strain>
    </source>
</reference>
<comment type="caution">
    <text evidence="1">The sequence shown here is derived from an EMBL/GenBank/DDBJ whole genome shotgun (WGS) entry which is preliminary data.</text>
</comment>
<gene>
    <name evidence="1" type="ORF">ACFFK0_03100</name>
</gene>
<name>A0ABV6DFP8_9BACL</name>
<dbReference type="InterPro" id="IPR023393">
    <property type="entry name" value="START-like_dom_sf"/>
</dbReference>
<dbReference type="Pfam" id="PF10604">
    <property type="entry name" value="Polyketide_cyc2"/>
    <property type="match status" value="1"/>
</dbReference>
<proteinExistence type="predicted"/>
<dbReference type="Gene3D" id="3.30.530.20">
    <property type="match status" value="1"/>
</dbReference>
<sequence length="149" mass="16993">MVDVLTEIVIQQPRERVAAYAADPDRAPEWYANIDSAEWRTPKPLKVGSRVAFQARFLGRDLAYIYEIAEYEPGKRLVMRTNEGPFPMETTYTWDTEDGGATRMTLRNRGNPKGFAAVFTPFMSMMMRRANRKDLLAIKRILESGGVEA</sequence>
<accession>A0ABV6DFP8</accession>
<dbReference type="CDD" id="cd08865">
    <property type="entry name" value="SRPBCC_10"/>
    <property type="match status" value="1"/>
</dbReference>
<evidence type="ECO:0000313" key="1">
    <source>
        <dbReference type="EMBL" id="MFC0211444.1"/>
    </source>
</evidence>
<dbReference type="RefSeq" id="WP_377468426.1">
    <property type="nucleotide sequence ID" value="NZ_JBHLWN010000016.1"/>
</dbReference>
<protein>
    <submittedName>
        <fullName evidence="1">SRPBCC family protein</fullName>
    </submittedName>
</protein>
<dbReference type="EMBL" id="JBHLWN010000016">
    <property type="protein sequence ID" value="MFC0211444.1"/>
    <property type="molecule type" value="Genomic_DNA"/>
</dbReference>
<evidence type="ECO:0000313" key="2">
    <source>
        <dbReference type="Proteomes" id="UP001589776"/>
    </source>
</evidence>
<keyword evidence="2" id="KW-1185">Reference proteome</keyword>
<dbReference type="InterPro" id="IPR019587">
    <property type="entry name" value="Polyketide_cyclase/dehydratase"/>
</dbReference>
<dbReference type="Proteomes" id="UP001589776">
    <property type="component" value="Unassembled WGS sequence"/>
</dbReference>
<dbReference type="SUPFAM" id="SSF55961">
    <property type="entry name" value="Bet v1-like"/>
    <property type="match status" value="1"/>
</dbReference>